<dbReference type="InterPro" id="IPR004316">
    <property type="entry name" value="SWEET_rpt"/>
</dbReference>
<keyword evidence="12" id="KW-1185">Reference proteome</keyword>
<dbReference type="Proteomes" id="UP001370490">
    <property type="component" value="Unassembled WGS sequence"/>
</dbReference>
<dbReference type="FunFam" id="1.20.1280.290:FF:000001">
    <property type="entry name" value="Bidirectional sugar transporter SWEET"/>
    <property type="match status" value="1"/>
</dbReference>
<comment type="caution">
    <text evidence="11">The sequence shown here is derived from an EMBL/GenBank/DDBJ whole genome shotgun (WGS) entry which is preliminary data.</text>
</comment>
<dbReference type="PANTHER" id="PTHR10791:SF22">
    <property type="entry name" value="BIDIRECTIONAL SUGAR TRANSPORTER SWEET11"/>
    <property type="match status" value="1"/>
</dbReference>
<dbReference type="InterPro" id="IPR047664">
    <property type="entry name" value="SWEET"/>
</dbReference>
<dbReference type="GO" id="GO:0005886">
    <property type="term" value="C:plasma membrane"/>
    <property type="evidence" value="ECO:0007669"/>
    <property type="project" value="UniProtKB-SubCell"/>
</dbReference>
<protein>
    <recommendedName>
        <fullName evidence="10">Bidirectional sugar transporter SWEET</fullName>
    </recommendedName>
</protein>
<evidence type="ECO:0000256" key="6">
    <source>
        <dbReference type="ARBA" id="ARBA00022692"/>
    </source>
</evidence>
<evidence type="ECO:0000256" key="5">
    <source>
        <dbReference type="ARBA" id="ARBA00022597"/>
    </source>
</evidence>
<evidence type="ECO:0000313" key="11">
    <source>
        <dbReference type="EMBL" id="KAK6924625.1"/>
    </source>
</evidence>
<evidence type="ECO:0000256" key="7">
    <source>
        <dbReference type="ARBA" id="ARBA00022737"/>
    </source>
</evidence>
<organism evidence="11 12">
    <name type="scientific">Dillenia turbinata</name>
    <dbReference type="NCBI Taxonomy" id="194707"/>
    <lineage>
        <taxon>Eukaryota</taxon>
        <taxon>Viridiplantae</taxon>
        <taxon>Streptophyta</taxon>
        <taxon>Embryophyta</taxon>
        <taxon>Tracheophyta</taxon>
        <taxon>Spermatophyta</taxon>
        <taxon>Magnoliopsida</taxon>
        <taxon>eudicotyledons</taxon>
        <taxon>Gunneridae</taxon>
        <taxon>Pentapetalae</taxon>
        <taxon>Dilleniales</taxon>
        <taxon>Dilleniaceae</taxon>
        <taxon>Dillenia</taxon>
    </lineage>
</organism>
<keyword evidence="9 10" id="KW-0472">Membrane</keyword>
<keyword evidence="7" id="KW-0677">Repeat</keyword>
<evidence type="ECO:0000256" key="9">
    <source>
        <dbReference type="ARBA" id="ARBA00023136"/>
    </source>
</evidence>
<proteinExistence type="inferred from homology"/>
<keyword evidence="6 10" id="KW-0812">Transmembrane</keyword>
<name>A0AAN8UZ26_9MAGN</name>
<dbReference type="FunFam" id="1.20.1280.290:FF:000003">
    <property type="entry name" value="Bidirectional sugar transporter SWEET"/>
    <property type="match status" value="1"/>
</dbReference>
<sequence length="278" mass="31229">MAVFPVHQTWAFVFGILGNVVSFMVYLAPLPTFHQIYKKKSTEGFQSIPYIVALFSAMLWIFYAFIKTDASLLITINSLGCFIETIYIIAYFIYAPKKARIVTVKLLLLFNVVGFGAILFVTLVLTKGSRRAVVLGWICVAFSISVFIAPLCIVRRVIRTKSVEYMPFLLTFFLTLSAVMWFCYGLFLKDLYIAGPNILGFIFGVLQMLLYLIYRKGKKQVIAEQQLPELAGQIIDVVKLGPMVCADVNTVVIPVNEDENVNKEVKKMEGGLKATAEV</sequence>
<evidence type="ECO:0000256" key="8">
    <source>
        <dbReference type="ARBA" id="ARBA00022989"/>
    </source>
</evidence>
<feature type="transmembrane region" description="Helical" evidence="10">
    <location>
        <begin position="165"/>
        <end position="187"/>
    </location>
</feature>
<accession>A0AAN8UZ26</accession>
<comment type="function">
    <text evidence="10">Mediates both low-affinity uptake and efflux of sugar across the membrane.</text>
</comment>
<dbReference type="Gene3D" id="1.20.1280.290">
    <property type="match status" value="2"/>
</dbReference>
<keyword evidence="3 10" id="KW-0813">Transport</keyword>
<feature type="transmembrane region" description="Helical" evidence="10">
    <location>
        <begin position="6"/>
        <end position="27"/>
    </location>
</feature>
<evidence type="ECO:0000256" key="3">
    <source>
        <dbReference type="ARBA" id="ARBA00022448"/>
    </source>
</evidence>
<evidence type="ECO:0000256" key="4">
    <source>
        <dbReference type="ARBA" id="ARBA00022475"/>
    </source>
</evidence>
<dbReference type="AlphaFoldDB" id="A0AAN8UZ26"/>
<comment type="similarity">
    <text evidence="2 10">Belongs to the SWEET sugar transporter family.</text>
</comment>
<feature type="transmembrane region" description="Helical" evidence="10">
    <location>
        <begin position="72"/>
        <end position="94"/>
    </location>
</feature>
<feature type="transmembrane region" description="Helical" evidence="10">
    <location>
        <begin position="106"/>
        <end position="126"/>
    </location>
</feature>
<gene>
    <name evidence="11" type="ORF">RJ641_008951</name>
</gene>
<keyword evidence="4" id="KW-1003">Cell membrane</keyword>
<evidence type="ECO:0000313" key="12">
    <source>
        <dbReference type="Proteomes" id="UP001370490"/>
    </source>
</evidence>
<dbReference type="PANTHER" id="PTHR10791">
    <property type="entry name" value="RAG1-ACTIVATING PROTEIN 1"/>
    <property type="match status" value="1"/>
</dbReference>
<feature type="transmembrane region" description="Helical" evidence="10">
    <location>
        <begin position="48"/>
        <end position="66"/>
    </location>
</feature>
<keyword evidence="5 10" id="KW-0762">Sugar transport</keyword>
<comment type="subcellular location">
    <subcellularLocation>
        <location evidence="1 10">Cell membrane</location>
        <topology evidence="1 10">Multi-pass membrane protein</topology>
    </subcellularLocation>
</comment>
<evidence type="ECO:0000256" key="1">
    <source>
        <dbReference type="ARBA" id="ARBA00004651"/>
    </source>
</evidence>
<feature type="transmembrane region" description="Helical" evidence="10">
    <location>
        <begin position="132"/>
        <end position="153"/>
    </location>
</feature>
<dbReference type="GO" id="GO:0051119">
    <property type="term" value="F:sugar transmembrane transporter activity"/>
    <property type="evidence" value="ECO:0007669"/>
    <property type="project" value="InterPro"/>
</dbReference>
<feature type="transmembrane region" description="Helical" evidence="10">
    <location>
        <begin position="193"/>
        <end position="214"/>
    </location>
</feature>
<reference evidence="11 12" key="1">
    <citation type="submission" date="2023-12" db="EMBL/GenBank/DDBJ databases">
        <title>A high-quality genome assembly for Dillenia turbinata (Dilleniales).</title>
        <authorList>
            <person name="Chanderbali A."/>
        </authorList>
    </citation>
    <scope>NUCLEOTIDE SEQUENCE [LARGE SCALE GENOMIC DNA]</scope>
    <source>
        <strain evidence="11">LSX21</strain>
        <tissue evidence="11">Leaf</tissue>
    </source>
</reference>
<dbReference type="EMBL" id="JBAMMX010000016">
    <property type="protein sequence ID" value="KAK6924625.1"/>
    <property type="molecule type" value="Genomic_DNA"/>
</dbReference>
<dbReference type="Pfam" id="PF03083">
    <property type="entry name" value="MtN3_slv"/>
    <property type="match status" value="2"/>
</dbReference>
<evidence type="ECO:0000256" key="2">
    <source>
        <dbReference type="ARBA" id="ARBA00007809"/>
    </source>
</evidence>
<keyword evidence="8 10" id="KW-1133">Transmembrane helix</keyword>
<evidence type="ECO:0000256" key="10">
    <source>
        <dbReference type="RuleBase" id="RU910715"/>
    </source>
</evidence>